<organism evidence="2 3">
    <name type="scientific">Macrostomum lignano</name>
    <dbReference type="NCBI Taxonomy" id="282301"/>
    <lineage>
        <taxon>Eukaryota</taxon>
        <taxon>Metazoa</taxon>
        <taxon>Spiralia</taxon>
        <taxon>Lophotrochozoa</taxon>
        <taxon>Platyhelminthes</taxon>
        <taxon>Rhabditophora</taxon>
        <taxon>Macrostomorpha</taxon>
        <taxon>Macrostomida</taxon>
        <taxon>Macrostomidae</taxon>
        <taxon>Macrostomum</taxon>
    </lineage>
</organism>
<evidence type="ECO:0000313" key="3">
    <source>
        <dbReference type="WBParaSite" id="maker-unitig_22300-snap-gene-0.1-mRNA-1"/>
    </source>
</evidence>
<dbReference type="AlphaFoldDB" id="A0A1I8F6Z8"/>
<reference evidence="3" key="1">
    <citation type="submission" date="2016-11" db="UniProtKB">
        <authorList>
            <consortium name="WormBaseParasite"/>
        </authorList>
    </citation>
    <scope>IDENTIFICATION</scope>
</reference>
<keyword evidence="2" id="KW-1185">Reference proteome</keyword>
<evidence type="ECO:0000256" key="1">
    <source>
        <dbReference type="SAM" id="MobiDB-lite"/>
    </source>
</evidence>
<dbReference type="Proteomes" id="UP000095280">
    <property type="component" value="Unplaced"/>
</dbReference>
<name>A0A1I8F6Z8_9PLAT</name>
<proteinExistence type="predicted"/>
<feature type="compositionally biased region" description="Low complexity" evidence="1">
    <location>
        <begin position="194"/>
        <end position="210"/>
    </location>
</feature>
<evidence type="ECO:0000313" key="2">
    <source>
        <dbReference type="Proteomes" id="UP000095280"/>
    </source>
</evidence>
<feature type="region of interest" description="Disordered" evidence="1">
    <location>
        <begin position="163"/>
        <end position="210"/>
    </location>
</feature>
<sequence>MIYHIHDQREEIETRHSGVGRHGGVLPRKRQRKWRGGGGAGGLGYSSILSKKASYQKHKKQDSKGSSAKGSSGGGISDVGLPSPSDSSIGNSRPKLAPLCWNLLDDFINWYRKGRVVIGGDTVAKQKQLRPIQEDPEASAAARHRRRAVGQQSERCVDLDGFEDESSDVVGPQLVRSQGSFKHQHPYQPSGIEQQSAAQADSVASSLLLQ</sequence>
<feature type="region of interest" description="Disordered" evidence="1">
    <location>
        <begin position="1"/>
        <end position="92"/>
    </location>
</feature>
<dbReference type="WBParaSite" id="maker-unitig_22300-snap-gene-0.1-mRNA-1">
    <property type="protein sequence ID" value="maker-unitig_22300-snap-gene-0.1-mRNA-1"/>
    <property type="gene ID" value="maker-unitig_22300-snap-gene-0.1"/>
</dbReference>
<accession>A0A1I8F6Z8</accession>
<feature type="compositionally biased region" description="Basic and acidic residues" evidence="1">
    <location>
        <begin position="1"/>
        <end position="16"/>
    </location>
</feature>
<protein>
    <submittedName>
        <fullName evidence="3">Uncharacterized protein</fullName>
    </submittedName>
</protein>